<comment type="caution">
    <text evidence="3">The sequence shown here is derived from an EMBL/GenBank/DDBJ whole genome shotgun (WGS) entry which is preliminary data.</text>
</comment>
<dbReference type="PROSITE" id="PS50005">
    <property type="entry name" value="TPR"/>
    <property type="match status" value="1"/>
</dbReference>
<proteinExistence type="predicted"/>
<organism evidence="3 4">
    <name type="scientific">Parabacteroides chinchillae</name>
    <dbReference type="NCBI Taxonomy" id="871327"/>
    <lineage>
        <taxon>Bacteria</taxon>
        <taxon>Pseudomonadati</taxon>
        <taxon>Bacteroidota</taxon>
        <taxon>Bacteroidia</taxon>
        <taxon>Bacteroidales</taxon>
        <taxon>Tannerellaceae</taxon>
        <taxon>Parabacteroides</taxon>
    </lineage>
</organism>
<dbReference type="InterPro" id="IPR036737">
    <property type="entry name" value="OmpA-like_sf"/>
</dbReference>
<dbReference type="Pfam" id="PF00691">
    <property type="entry name" value="OmpA"/>
    <property type="match status" value="1"/>
</dbReference>
<keyword evidence="4" id="KW-1185">Reference proteome</keyword>
<evidence type="ECO:0000313" key="4">
    <source>
        <dbReference type="Proteomes" id="UP000236725"/>
    </source>
</evidence>
<dbReference type="Gene3D" id="1.25.40.10">
    <property type="entry name" value="Tetratricopeptide repeat domain"/>
    <property type="match status" value="1"/>
</dbReference>
<dbReference type="InterPro" id="IPR006665">
    <property type="entry name" value="OmpA-like"/>
</dbReference>
<feature type="domain" description="OmpA-like" evidence="2">
    <location>
        <begin position="115"/>
        <end position="185"/>
    </location>
</feature>
<evidence type="ECO:0000256" key="1">
    <source>
        <dbReference type="PROSITE-ProRule" id="PRU00339"/>
    </source>
</evidence>
<keyword evidence="1" id="KW-0802">TPR repeat</keyword>
<name>A0A8G2BTR1_9BACT</name>
<feature type="repeat" description="TPR" evidence="1">
    <location>
        <begin position="345"/>
        <end position="378"/>
    </location>
</feature>
<dbReference type="AlphaFoldDB" id="A0A8G2BTR1"/>
<dbReference type="RefSeq" id="WP_103982146.1">
    <property type="nucleotide sequence ID" value="NZ_FNVS01000001.1"/>
</dbReference>
<dbReference type="InterPro" id="IPR019734">
    <property type="entry name" value="TPR_rpt"/>
</dbReference>
<dbReference type="InterPro" id="IPR011990">
    <property type="entry name" value="TPR-like_helical_dom_sf"/>
</dbReference>
<gene>
    <name evidence="3" type="ORF">SAMN05444001_101179</name>
</gene>
<dbReference type="Gene3D" id="3.30.1330.60">
    <property type="entry name" value="OmpA-like domain"/>
    <property type="match status" value="1"/>
</dbReference>
<reference evidence="3 4" key="1">
    <citation type="submission" date="2016-10" db="EMBL/GenBank/DDBJ databases">
        <authorList>
            <person name="Varghese N."/>
            <person name="Submissions S."/>
        </authorList>
    </citation>
    <scope>NUCLEOTIDE SEQUENCE [LARGE SCALE GENOMIC DNA]</scope>
    <source>
        <strain evidence="3 4">DSM 29073</strain>
    </source>
</reference>
<evidence type="ECO:0000259" key="2">
    <source>
        <dbReference type="Pfam" id="PF00691"/>
    </source>
</evidence>
<dbReference type="Proteomes" id="UP000236725">
    <property type="component" value="Unassembled WGS sequence"/>
</dbReference>
<protein>
    <submittedName>
        <fullName evidence="3">OmpA family protein</fullName>
    </submittedName>
</protein>
<sequence>MKVKIVGDITGLALLMALPSCGSGRQAVETQSEFIPQQEVTERRDLAVQASGLVRHKEIPMVQVDASSVLSRMINYIEPETAVMTPAVTTQQLTAYIDFPANGITINPTYGNNRAELAKLKEQLMPLLRQGNQVESIRLTGYASPDGNTKENERLAGNRAIQFKNYLLKQYKFPDNGMISIDWVGEDWDGLAKIIAKSGKPYARQVLAIINGRQDADSCRRQIRALDKGNVYKDIEKNFFSRLRRMELAVSYKSQAMVASKQSGMDMTELAQKVYSAPDKLSLDELLQVATLYRPGTEQYREVYELAAYRFPSCKEAVLNAAAASIALGDVEAGRYFLQGAGDDPRSWNNRGVLCLMNGDLEGAMNFFRKYLPQNPRLARQNMEITKEMQR</sequence>
<dbReference type="EMBL" id="FNVS01000001">
    <property type="protein sequence ID" value="SEF43450.1"/>
    <property type="molecule type" value="Genomic_DNA"/>
</dbReference>
<dbReference type="SUPFAM" id="SSF103088">
    <property type="entry name" value="OmpA-like"/>
    <property type="match status" value="1"/>
</dbReference>
<accession>A0A8G2BTR1</accession>
<evidence type="ECO:0000313" key="3">
    <source>
        <dbReference type="EMBL" id="SEF43450.1"/>
    </source>
</evidence>
<dbReference type="SUPFAM" id="SSF48452">
    <property type="entry name" value="TPR-like"/>
    <property type="match status" value="1"/>
</dbReference>